<dbReference type="Pfam" id="PF11721">
    <property type="entry name" value="Malectin"/>
    <property type="match status" value="1"/>
</dbReference>
<feature type="transmembrane region" description="Helical" evidence="19">
    <location>
        <begin position="393"/>
        <end position="415"/>
    </location>
</feature>
<evidence type="ECO:0000256" key="15">
    <source>
        <dbReference type="ARBA" id="ARBA00023180"/>
    </source>
</evidence>
<dbReference type="PROSITE" id="PS51450">
    <property type="entry name" value="LRR"/>
    <property type="match status" value="1"/>
</dbReference>
<dbReference type="Gene3D" id="3.30.200.20">
    <property type="entry name" value="Phosphorylase Kinase, domain 1"/>
    <property type="match status" value="1"/>
</dbReference>
<evidence type="ECO:0000256" key="14">
    <source>
        <dbReference type="ARBA" id="ARBA00023170"/>
    </source>
</evidence>
<keyword evidence="3" id="KW-0418">Kinase</keyword>
<feature type="domain" description="Protein kinase" evidence="20">
    <location>
        <begin position="452"/>
        <end position="496"/>
    </location>
</feature>
<dbReference type="PANTHER" id="PTHR48006:SF66">
    <property type="entry name" value="PROTEIN KINASE DOMAIN-CONTAINING PROTEIN"/>
    <property type="match status" value="1"/>
</dbReference>
<dbReference type="FunFam" id="3.80.10.10:FF:000041">
    <property type="entry name" value="LRR receptor-like serine/threonine-protein kinase ERECTA"/>
    <property type="match status" value="1"/>
</dbReference>
<comment type="catalytic activity">
    <reaction evidence="17">
        <text>L-seryl-[protein] + ATP = O-phospho-L-seryl-[protein] + ADP + H(+)</text>
        <dbReference type="Rhea" id="RHEA:17989"/>
        <dbReference type="Rhea" id="RHEA-COMP:9863"/>
        <dbReference type="Rhea" id="RHEA-COMP:11604"/>
        <dbReference type="ChEBI" id="CHEBI:15378"/>
        <dbReference type="ChEBI" id="CHEBI:29999"/>
        <dbReference type="ChEBI" id="CHEBI:30616"/>
        <dbReference type="ChEBI" id="CHEBI:83421"/>
        <dbReference type="ChEBI" id="CHEBI:456216"/>
        <dbReference type="EC" id="2.7.11.1"/>
    </reaction>
</comment>
<evidence type="ECO:0000256" key="3">
    <source>
        <dbReference type="ARBA" id="ARBA00022527"/>
    </source>
</evidence>
<keyword evidence="13 19" id="KW-0472">Membrane</keyword>
<dbReference type="SUPFAM" id="SSF56112">
    <property type="entry name" value="Protein kinase-like (PK-like)"/>
    <property type="match status" value="1"/>
</dbReference>
<feature type="binding site" evidence="18">
    <location>
        <position position="480"/>
    </location>
    <ligand>
        <name>ATP</name>
        <dbReference type="ChEBI" id="CHEBI:30616"/>
    </ligand>
</feature>
<protein>
    <recommendedName>
        <fullName evidence="2">non-specific serine/threonine protein kinase</fullName>
        <ecNumber evidence="2">2.7.11.1</ecNumber>
    </recommendedName>
</protein>
<keyword evidence="5" id="KW-0433">Leucine-rich repeat</keyword>
<dbReference type="GO" id="GO:0004674">
    <property type="term" value="F:protein serine/threonine kinase activity"/>
    <property type="evidence" value="ECO:0007669"/>
    <property type="project" value="UniProtKB-KW"/>
</dbReference>
<dbReference type="PANTHER" id="PTHR48006">
    <property type="entry name" value="LEUCINE-RICH REPEAT-CONTAINING PROTEIN DDB_G0281931-RELATED"/>
    <property type="match status" value="1"/>
</dbReference>
<dbReference type="GO" id="GO:0005524">
    <property type="term" value="F:ATP binding"/>
    <property type="evidence" value="ECO:0007669"/>
    <property type="project" value="UniProtKB-UniRule"/>
</dbReference>
<keyword evidence="6" id="KW-0808">Transferase</keyword>
<keyword evidence="12 19" id="KW-1133">Transmembrane helix</keyword>
<evidence type="ECO:0000256" key="8">
    <source>
        <dbReference type="ARBA" id="ARBA00022729"/>
    </source>
</evidence>
<keyword evidence="14" id="KW-0675">Receptor</keyword>
<evidence type="ECO:0000256" key="18">
    <source>
        <dbReference type="PROSITE-ProRule" id="PRU10141"/>
    </source>
</evidence>
<evidence type="ECO:0000256" key="17">
    <source>
        <dbReference type="ARBA" id="ARBA00048679"/>
    </source>
</evidence>
<evidence type="ECO:0000256" key="9">
    <source>
        <dbReference type="ARBA" id="ARBA00022737"/>
    </source>
</evidence>
<evidence type="ECO:0000256" key="6">
    <source>
        <dbReference type="ARBA" id="ARBA00022679"/>
    </source>
</evidence>
<dbReference type="GO" id="GO:0016020">
    <property type="term" value="C:membrane"/>
    <property type="evidence" value="ECO:0007669"/>
    <property type="project" value="UniProtKB-SubCell"/>
</dbReference>
<evidence type="ECO:0000256" key="2">
    <source>
        <dbReference type="ARBA" id="ARBA00012513"/>
    </source>
</evidence>
<dbReference type="Gene3D" id="2.60.120.430">
    <property type="entry name" value="Galactose-binding lectin"/>
    <property type="match status" value="1"/>
</dbReference>
<comment type="subcellular location">
    <subcellularLocation>
        <location evidence="1">Membrane</location>
        <topology evidence="1">Single-pass type I membrane protein</topology>
    </subcellularLocation>
</comment>
<dbReference type="Proteomes" id="UP000515124">
    <property type="component" value="Unplaced"/>
</dbReference>
<accession>A0A6P5R878</accession>
<reference evidence="22" key="1">
    <citation type="submission" date="2025-08" db="UniProtKB">
        <authorList>
            <consortium name="RefSeq"/>
        </authorList>
    </citation>
    <scope>IDENTIFICATION</scope>
</reference>
<dbReference type="PROSITE" id="PS00107">
    <property type="entry name" value="PROTEIN_KINASE_ATP"/>
    <property type="match status" value="1"/>
</dbReference>
<organism evidence="21 22">
    <name type="scientific">Prunus avium</name>
    <name type="common">Cherry</name>
    <name type="synonym">Cerasus avium</name>
    <dbReference type="NCBI Taxonomy" id="42229"/>
    <lineage>
        <taxon>Eukaryota</taxon>
        <taxon>Viridiplantae</taxon>
        <taxon>Streptophyta</taxon>
        <taxon>Embryophyta</taxon>
        <taxon>Tracheophyta</taxon>
        <taxon>Spermatophyta</taxon>
        <taxon>Magnoliopsida</taxon>
        <taxon>eudicotyledons</taxon>
        <taxon>Gunneridae</taxon>
        <taxon>Pentapetalae</taxon>
        <taxon>rosids</taxon>
        <taxon>fabids</taxon>
        <taxon>Rosales</taxon>
        <taxon>Rosaceae</taxon>
        <taxon>Amygdaloideae</taxon>
        <taxon>Amygdaleae</taxon>
        <taxon>Prunus</taxon>
    </lineage>
</organism>
<evidence type="ECO:0000256" key="4">
    <source>
        <dbReference type="ARBA" id="ARBA00022553"/>
    </source>
</evidence>
<proteinExistence type="predicted"/>
<keyword evidence="7 19" id="KW-0812">Transmembrane</keyword>
<dbReference type="InterPro" id="IPR051824">
    <property type="entry name" value="LRR_Rcpt-Like_S/T_Kinase"/>
</dbReference>
<dbReference type="SUPFAM" id="SSF52058">
    <property type="entry name" value="L domain-like"/>
    <property type="match status" value="1"/>
</dbReference>
<keyword evidence="15" id="KW-0325">Glycoprotein</keyword>
<evidence type="ECO:0000256" key="7">
    <source>
        <dbReference type="ARBA" id="ARBA00022692"/>
    </source>
</evidence>
<evidence type="ECO:0000256" key="16">
    <source>
        <dbReference type="ARBA" id="ARBA00047899"/>
    </source>
</evidence>
<dbReference type="InterPro" id="IPR017441">
    <property type="entry name" value="Protein_kinase_ATP_BS"/>
</dbReference>
<dbReference type="InterPro" id="IPR032675">
    <property type="entry name" value="LRR_dom_sf"/>
</dbReference>
<dbReference type="InterPro" id="IPR000719">
    <property type="entry name" value="Prot_kinase_dom"/>
</dbReference>
<dbReference type="RefSeq" id="XP_021801085.1">
    <property type="nucleotide sequence ID" value="XM_021945393.1"/>
</dbReference>
<keyword evidence="21" id="KW-1185">Reference proteome</keyword>
<keyword evidence="4" id="KW-0597">Phosphoprotein</keyword>
<dbReference type="GeneID" id="110745320"/>
<dbReference type="Gene3D" id="3.80.10.10">
    <property type="entry name" value="Ribonuclease Inhibitor"/>
    <property type="match status" value="2"/>
</dbReference>
<evidence type="ECO:0000256" key="10">
    <source>
        <dbReference type="ARBA" id="ARBA00022741"/>
    </source>
</evidence>
<dbReference type="Pfam" id="PF00560">
    <property type="entry name" value="LRR_1"/>
    <property type="match status" value="3"/>
</dbReference>
<dbReference type="KEGG" id="pavi:110745320"/>
<dbReference type="AlphaFoldDB" id="A0A6P5R878"/>
<evidence type="ECO:0000313" key="21">
    <source>
        <dbReference type="Proteomes" id="UP000515124"/>
    </source>
</evidence>
<keyword evidence="3" id="KW-0723">Serine/threonine-protein kinase</keyword>
<keyword evidence="10 18" id="KW-0547">Nucleotide-binding</keyword>
<evidence type="ECO:0000313" key="22">
    <source>
        <dbReference type="RefSeq" id="XP_021801085.1"/>
    </source>
</evidence>
<sequence>MEILYLRANNLTGELPMSLTNMTKLKTLWIGSNNFTGKIPNNFLSWKELEMLEMQGSGLEGPIAPSLSALTKMSYLYLEVIFCRAISDLSGESSDFPNLSNMKDMQTLMLRSCNIRGTIPEYISNMTSLKLLDLSFNRLKGNIPNLVDIWRLATIYLTSNLLTGLPEWIKYRDSRYIIDLSYNNFSENSVPTTCQDNFNVFKSFSRQNNSILSHCLNPCSKEQYSVHINCGGKQATIGSIKYDGDEASGGGAKFFHDTGNWGFSSTARISPLSLTYYGRCLANGNYTVKLHFAEIVIRNNRSYYGVGRRIFDVYIQEKLVLKDFNIQKEAQGVDKEVIKVFKAVVNVMTLEIRFHWAGKGTTNAPKRGIYGSLISAISVESDFELPDDSKMKIFIVVGVVSVLCLIFMTFGILWLRCCFGGRASTREQDLRGLDLQTGFFRFKQIKAATNNFDAANKLGEGGFGAVYKGELLDGTIIAVKQLSSKSKRLFCNRKEI</sequence>
<gene>
    <name evidence="22" type="primary">LOC110745320</name>
</gene>
<dbReference type="InterPro" id="IPR011009">
    <property type="entry name" value="Kinase-like_dom_sf"/>
</dbReference>
<evidence type="ECO:0000256" key="12">
    <source>
        <dbReference type="ARBA" id="ARBA00022989"/>
    </source>
</evidence>
<evidence type="ECO:0000259" key="20">
    <source>
        <dbReference type="PROSITE" id="PS50011"/>
    </source>
</evidence>
<evidence type="ECO:0000256" key="13">
    <source>
        <dbReference type="ARBA" id="ARBA00023136"/>
    </source>
</evidence>
<keyword evidence="9" id="KW-0677">Repeat</keyword>
<name>A0A6P5R878_PRUAV</name>
<dbReference type="InterPro" id="IPR001611">
    <property type="entry name" value="Leu-rich_rpt"/>
</dbReference>
<dbReference type="EC" id="2.7.11.1" evidence="2"/>
<evidence type="ECO:0000256" key="11">
    <source>
        <dbReference type="ARBA" id="ARBA00022840"/>
    </source>
</evidence>
<evidence type="ECO:0000256" key="5">
    <source>
        <dbReference type="ARBA" id="ARBA00022614"/>
    </source>
</evidence>
<comment type="catalytic activity">
    <reaction evidence="16">
        <text>L-threonyl-[protein] + ATP = O-phospho-L-threonyl-[protein] + ADP + H(+)</text>
        <dbReference type="Rhea" id="RHEA:46608"/>
        <dbReference type="Rhea" id="RHEA-COMP:11060"/>
        <dbReference type="Rhea" id="RHEA-COMP:11605"/>
        <dbReference type="ChEBI" id="CHEBI:15378"/>
        <dbReference type="ChEBI" id="CHEBI:30013"/>
        <dbReference type="ChEBI" id="CHEBI:30616"/>
        <dbReference type="ChEBI" id="CHEBI:61977"/>
        <dbReference type="ChEBI" id="CHEBI:456216"/>
        <dbReference type="EC" id="2.7.11.1"/>
    </reaction>
</comment>
<keyword evidence="11 18" id="KW-0067">ATP-binding</keyword>
<evidence type="ECO:0000256" key="19">
    <source>
        <dbReference type="SAM" id="Phobius"/>
    </source>
</evidence>
<dbReference type="PROSITE" id="PS50011">
    <property type="entry name" value="PROTEIN_KINASE_DOM"/>
    <property type="match status" value="1"/>
</dbReference>
<dbReference type="InterPro" id="IPR021720">
    <property type="entry name" value="Malectin_dom"/>
</dbReference>
<evidence type="ECO:0000256" key="1">
    <source>
        <dbReference type="ARBA" id="ARBA00004479"/>
    </source>
</evidence>
<keyword evidence="8" id="KW-0732">Signal</keyword>